<evidence type="ECO:0000256" key="4">
    <source>
        <dbReference type="ARBA" id="ARBA00023136"/>
    </source>
</evidence>
<dbReference type="Proteomes" id="UP000035681">
    <property type="component" value="Unplaced"/>
</dbReference>
<evidence type="ECO:0000256" key="1">
    <source>
        <dbReference type="ARBA" id="ARBA00004141"/>
    </source>
</evidence>
<dbReference type="InterPro" id="IPR045263">
    <property type="entry name" value="GLUT"/>
</dbReference>
<keyword evidence="3 5" id="KW-1133">Transmembrane helix</keyword>
<dbReference type="PROSITE" id="PS50850">
    <property type="entry name" value="MFS"/>
    <property type="match status" value="1"/>
</dbReference>
<dbReference type="AlphaFoldDB" id="A0A0K0E685"/>
<feature type="transmembrane region" description="Helical" evidence="5">
    <location>
        <begin position="424"/>
        <end position="444"/>
    </location>
</feature>
<evidence type="ECO:0000256" key="5">
    <source>
        <dbReference type="SAM" id="Phobius"/>
    </source>
</evidence>
<evidence type="ECO:0000259" key="6">
    <source>
        <dbReference type="PROSITE" id="PS50850"/>
    </source>
</evidence>
<dbReference type="InterPro" id="IPR036259">
    <property type="entry name" value="MFS_trans_sf"/>
</dbReference>
<evidence type="ECO:0000256" key="2">
    <source>
        <dbReference type="ARBA" id="ARBA00022692"/>
    </source>
</evidence>
<feature type="transmembrane region" description="Helical" evidence="5">
    <location>
        <begin position="362"/>
        <end position="382"/>
    </location>
</feature>
<dbReference type="PANTHER" id="PTHR23503:SF49">
    <property type="entry name" value="MAJOR FACILITATOR SUPERFAMILY (MFS) PROFILE DOMAIN-CONTAINING PROTEIN"/>
    <property type="match status" value="1"/>
</dbReference>
<feature type="transmembrane region" description="Helical" evidence="5">
    <location>
        <begin position="178"/>
        <end position="198"/>
    </location>
</feature>
<dbReference type="InterPro" id="IPR020846">
    <property type="entry name" value="MFS_dom"/>
</dbReference>
<feature type="transmembrane region" description="Helical" evidence="5">
    <location>
        <begin position="117"/>
        <end position="134"/>
    </location>
</feature>
<feature type="transmembrane region" description="Helical" evidence="5">
    <location>
        <begin position="210"/>
        <end position="228"/>
    </location>
</feature>
<feature type="transmembrane region" description="Helical" evidence="5">
    <location>
        <begin position="146"/>
        <end position="166"/>
    </location>
</feature>
<dbReference type="SUPFAM" id="SSF103473">
    <property type="entry name" value="MFS general substrate transporter"/>
    <property type="match status" value="1"/>
</dbReference>
<dbReference type="InterPro" id="IPR005828">
    <property type="entry name" value="MFS_sugar_transport-like"/>
</dbReference>
<feature type="transmembrane region" description="Helical" evidence="5">
    <location>
        <begin position="450"/>
        <end position="473"/>
    </location>
</feature>
<feature type="transmembrane region" description="Helical" evidence="5">
    <location>
        <begin position="330"/>
        <end position="350"/>
    </location>
</feature>
<dbReference type="Pfam" id="PF00083">
    <property type="entry name" value="Sugar_tr"/>
    <property type="match status" value="1"/>
</dbReference>
<feature type="transmembrane region" description="Helical" evidence="5">
    <location>
        <begin position="32"/>
        <end position="50"/>
    </location>
</feature>
<keyword evidence="7" id="KW-1185">Reference proteome</keyword>
<keyword evidence="2 5" id="KW-0812">Transmembrane</keyword>
<feature type="transmembrane region" description="Helical" evidence="5">
    <location>
        <begin position="388"/>
        <end position="412"/>
    </location>
</feature>
<keyword evidence="4 5" id="KW-0472">Membrane</keyword>
<evidence type="ECO:0000256" key="3">
    <source>
        <dbReference type="ARBA" id="ARBA00022989"/>
    </source>
</evidence>
<dbReference type="WBParaSite" id="TCONS_00013150.p1">
    <property type="protein sequence ID" value="TCONS_00013150.p1"/>
    <property type="gene ID" value="XLOC_008950"/>
</dbReference>
<proteinExistence type="predicted"/>
<organism evidence="8">
    <name type="scientific">Strongyloides stercoralis</name>
    <name type="common">Threadworm</name>
    <dbReference type="NCBI Taxonomy" id="6248"/>
    <lineage>
        <taxon>Eukaryota</taxon>
        <taxon>Metazoa</taxon>
        <taxon>Ecdysozoa</taxon>
        <taxon>Nematoda</taxon>
        <taxon>Chromadorea</taxon>
        <taxon>Rhabditida</taxon>
        <taxon>Tylenchina</taxon>
        <taxon>Panagrolaimomorpha</taxon>
        <taxon>Strongyloidoidea</taxon>
        <taxon>Strongyloididae</taxon>
        <taxon>Strongyloides</taxon>
    </lineage>
</organism>
<accession>A0A0K0E685</accession>
<comment type="subcellular location">
    <subcellularLocation>
        <location evidence="1">Membrane</location>
        <topology evidence="1">Multi-pass membrane protein</topology>
    </subcellularLocation>
</comment>
<dbReference type="STRING" id="6248.A0A0K0E685"/>
<feature type="transmembrane region" description="Helical" evidence="5">
    <location>
        <begin position="293"/>
        <end position="310"/>
    </location>
</feature>
<evidence type="ECO:0000313" key="9">
    <source>
        <dbReference type="WBParaSite" id="TCONS_00013150.p1"/>
    </source>
</evidence>
<evidence type="ECO:0000313" key="7">
    <source>
        <dbReference type="Proteomes" id="UP000035681"/>
    </source>
</evidence>
<evidence type="ECO:0000313" key="8">
    <source>
        <dbReference type="WBParaSite" id="SSTP_0000501600.1"/>
    </source>
</evidence>
<feature type="domain" description="Major facilitator superfamily (MFS) profile" evidence="6">
    <location>
        <begin position="39"/>
        <end position="479"/>
    </location>
</feature>
<dbReference type="PANTHER" id="PTHR23503">
    <property type="entry name" value="SOLUTE CARRIER FAMILY 2"/>
    <property type="match status" value="1"/>
</dbReference>
<dbReference type="GO" id="GO:0015149">
    <property type="term" value="F:hexose transmembrane transporter activity"/>
    <property type="evidence" value="ECO:0007669"/>
    <property type="project" value="TreeGrafter"/>
</dbReference>
<dbReference type="WBParaSite" id="SSTP_0000501600.1">
    <property type="protein sequence ID" value="SSTP_0000501600.1"/>
    <property type="gene ID" value="SSTP_0000501600"/>
</dbReference>
<dbReference type="GO" id="GO:0016020">
    <property type="term" value="C:membrane"/>
    <property type="evidence" value="ECO:0007669"/>
    <property type="project" value="UniProtKB-SubCell"/>
</dbReference>
<name>A0A0K0E685_STRER</name>
<reference evidence="8" key="1">
    <citation type="submission" date="2015-08" db="UniProtKB">
        <authorList>
            <consortium name="WormBaseParasite"/>
        </authorList>
    </citation>
    <scope>IDENTIFICATION</scope>
</reference>
<sequence length="555" mass="61287">MSDTSSETKSINVIDDKGEENTTYDKLSWKRTLFLILVSIILTTLTNLPSGSSHTTINTGATLIDEYMNDSYTSRGNDLSHGQISLLRSGLSSSWYVGQIIGTVIAPVIMNKLGRKPAYLISIFCMTAACTLQWVSTHLPYPEIFFAGRIIGAVFSPLADAALIIYTREIAPPSLSGALGSMMNPGFSACALIGALLSTKHILGDSLKKMLFVPIMPGVIGMLFLLWIPETPKFLYLSQNNEKKARKALKFYMGKETNVDGIIEKYEIEKLQEMNKESGKFTDIFFISHVRKATLLCLTVFMLTLPFYPFLSYSTHFLDKLHFDHAVSQYLSTIVMILLTITAIVSPAAINKFSRRGMTIGIGIFGYLCITLFSICGYFNYVNDYMKYFSFIFMIGYMVSHGLAIGSIAWFIGTELVSHEYSSIVLCFCIGIQSFMIAATNFATMPLYDLFGPLSLIPLFVIPSIIFFIIVYYHLPETKDAPIADVILQLKNGIRGKTNIFPLTVPLILGENLVKKAEAVGGEIRPVTPLEIESAATSTVTSTTSSILPIGCDVV</sequence>
<protein>
    <submittedName>
        <fullName evidence="8 9">MFS domain-containing protein</fullName>
    </submittedName>
</protein>
<dbReference type="Gene3D" id="1.20.1250.20">
    <property type="entry name" value="MFS general substrate transporter like domains"/>
    <property type="match status" value="1"/>
</dbReference>